<gene>
    <name evidence="2" type="ORF">SAMN05444350_14422</name>
</gene>
<proteinExistence type="predicted"/>
<sequence>MTKAKTKGSDYSKVTPALVKQVKDVIADGDKHRYSVSAVYGAYNAAFEKRDTPQTCSSCLRNRVRELRKWLEGYEKYAKESAPKKEEKAPKGGKGKADDNKGQEDPNKGKNGDAGNGDNPEPQYDDPAAPGFVAPAEGVTRTPMAEGLPFDFTPSQEDPNKGTVTLADGTAVKPGTYKTARGLDIAVQVGGRATIKEGPKEGEVINTGDAGNGDNPDDLL</sequence>
<feature type="compositionally biased region" description="Basic and acidic residues" evidence="1">
    <location>
        <begin position="76"/>
        <end position="111"/>
    </location>
</feature>
<dbReference type="GeneID" id="92714543"/>
<feature type="region of interest" description="Disordered" evidence="1">
    <location>
        <begin position="198"/>
        <end position="220"/>
    </location>
</feature>
<dbReference type="EMBL" id="FQZN01000044">
    <property type="protein sequence ID" value="SHJ66261.1"/>
    <property type="molecule type" value="Genomic_DNA"/>
</dbReference>
<reference evidence="3" key="1">
    <citation type="submission" date="2016-11" db="EMBL/GenBank/DDBJ databases">
        <authorList>
            <person name="Varghese N."/>
            <person name="Submissions S."/>
        </authorList>
    </citation>
    <scope>NUCLEOTIDE SEQUENCE [LARGE SCALE GENOMIC DNA]</scope>
    <source>
        <strain evidence="3">DSM 26884</strain>
    </source>
</reference>
<dbReference type="eggNOG" id="ENOG503488T">
    <property type="taxonomic scope" value="Bacteria"/>
</dbReference>
<keyword evidence="3" id="KW-1185">Reference proteome</keyword>
<dbReference type="RefSeq" id="WP_073314919.1">
    <property type="nucleotide sequence ID" value="NZ_FQZN01000044.1"/>
</dbReference>
<dbReference type="Proteomes" id="UP000184192">
    <property type="component" value="Unassembled WGS sequence"/>
</dbReference>
<organism evidence="2 3">
    <name type="scientific">Bacteroides stercorirosoris</name>
    <dbReference type="NCBI Taxonomy" id="871324"/>
    <lineage>
        <taxon>Bacteria</taxon>
        <taxon>Pseudomonadati</taxon>
        <taxon>Bacteroidota</taxon>
        <taxon>Bacteroidia</taxon>
        <taxon>Bacteroidales</taxon>
        <taxon>Bacteroidaceae</taxon>
        <taxon>Bacteroides</taxon>
    </lineage>
</organism>
<evidence type="ECO:0000313" key="3">
    <source>
        <dbReference type="Proteomes" id="UP000184192"/>
    </source>
</evidence>
<accession>A0A1M6L4W4</accession>
<name>A0A1M6L4W4_9BACE</name>
<evidence type="ECO:0000256" key="1">
    <source>
        <dbReference type="SAM" id="MobiDB-lite"/>
    </source>
</evidence>
<protein>
    <submittedName>
        <fullName evidence="2">Uncharacterized protein</fullName>
    </submittedName>
</protein>
<feature type="region of interest" description="Disordered" evidence="1">
    <location>
        <begin position="76"/>
        <end position="168"/>
    </location>
</feature>
<dbReference type="AlphaFoldDB" id="A0A1M6L4W4"/>
<evidence type="ECO:0000313" key="2">
    <source>
        <dbReference type="EMBL" id="SHJ66261.1"/>
    </source>
</evidence>